<proteinExistence type="predicted"/>
<reference evidence="1 2" key="1">
    <citation type="submission" date="2017-06" db="EMBL/GenBank/DDBJ databases">
        <title>Genome of Fusarium nygamai isolate CS10214.</title>
        <authorList>
            <person name="Gardiner D.M."/>
            <person name="Obanor F."/>
            <person name="Kazan K."/>
        </authorList>
    </citation>
    <scope>NUCLEOTIDE SEQUENCE [LARGE SCALE GENOMIC DNA]</scope>
    <source>
        <strain evidence="1 2">CS10214</strain>
    </source>
</reference>
<dbReference type="EMBL" id="MTQA01000184">
    <property type="protein sequence ID" value="PNP74991.1"/>
    <property type="molecule type" value="Genomic_DNA"/>
</dbReference>
<sequence length="291" mass="33344">MDHELMMQHFNSSWTELADGGGGNYMKPRCAMPYLGLGTYEGSSGSHKDSADVERKGIDESIQSRRLRRIDHRRMTLDQYYYSVLTDTDTRDLDQVLSKFIGSDNKQTARTDNRFHDLTLGGQERRMLMVDQLWFWVVDEKTFITATTEKEPDNLLVETIKRNLTGGETRSRFAQPRSIHMFIEQVLGITTGFSEWPIVGLETSLDVFRESIRKVVGAVHRNGDIILHILKSYQANAEAELFKVFRDALEAERGQQHDSPRRSGHAVKAIPSNPYHIISPETTLLEKIRDI</sequence>
<evidence type="ECO:0000313" key="2">
    <source>
        <dbReference type="Proteomes" id="UP000236664"/>
    </source>
</evidence>
<dbReference type="AlphaFoldDB" id="A0A2K0VY92"/>
<keyword evidence="2" id="KW-1185">Reference proteome</keyword>
<organism evidence="1 2">
    <name type="scientific">Gibberella nygamai</name>
    <name type="common">Bean root rot disease fungus</name>
    <name type="synonym">Fusarium nygamai</name>
    <dbReference type="NCBI Taxonomy" id="42673"/>
    <lineage>
        <taxon>Eukaryota</taxon>
        <taxon>Fungi</taxon>
        <taxon>Dikarya</taxon>
        <taxon>Ascomycota</taxon>
        <taxon>Pezizomycotina</taxon>
        <taxon>Sordariomycetes</taxon>
        <taxon>Hypocreomycetidae</taxon>
        <taxon>Hypocreales</taxon>
        <taxon>Nectriaceae</taxon>
        <taxon>Fusarium</taxon>
        <taxon>Fusarium fujikuroi species complex</taxon>
    </lineage>
</organism>
<evidence type="ECO:0000313" key="1">
    <source>
        <dbReference type="EMBL" id="PNP74991.1"/>
    </source>
</evidence>
<name>A0A2K0VY92_GIBNY</name>
<dbReference type="STRING" id="42673.A0A2K0VY92"/>
<protein>
    <submittedName>
        <fullName evidence="1">Uncharacterized protein</fullName>
    </submittedName>
</protein>
<accession>A0A2K0VY92</accession>
<dbReference type="OrthoDB" id="341259at2759"/>
<gene>
    <name evidence="1" type="ORF">FNYG_11638</name>
</gene>
<dbReference type="Proteomes" id="UP000236664">
    <property type="component" value="Unassembled WGS sequence"/>
</dbReference>
<comment type="caution">
    <text evidence="1">The sequence shown here is derived from an EMBL/GenBank/DDBJ whole genome shotgun (WGS) entry which is preliminary data.</text>
</comment>